<accession>A0A7W9G3F5</accession>
<feature type="compositionally biased region" description="Basic and acidic residues" evidence="1">
    <location>
        <begin position="166"/>
        <end position="181"/>
    </location>
</feature>
<dbReference type="AlphaFoldDB" id="A0A7W9G3F5"/>
<proteinExistence type="predicted"/>
<dbReference type="EMBL" id="JACHMB010000001">
    <property type="protein sequence ID" value="MBB5776510.1"/>
    <property type="molecule type" value="Genomic_DNA"/>
</dbReference>
<dbReference type="Proteomes" id="UP000579153">
    <property type="component" value="Unassembled WGS sequence"/>
</dbReference>
<reference evidence="2 3" key="1">
    <citation type="submission" date="2020-08" db="EMBL/GenBank/DDBJ databases">
        <title>Sequencing the genomes of 1000 actinobacteria strains.</title>
        <authorList>
            <person name="Klenk H.-P."/>
        </authorList>
    </citation>
    <scope>NUCLEOTIDE SEQUENCE [LARGE SCALE GENOMIC DNA]</scope>
    <source>
        <strain evidence="2 3">DSM 45507</strain>
    </source>
</reference>
<evidence type="ECO:0000313" key="2">
    <source>
        <dbReference type="EMBL" id="MBB5776510.1"/>
    </source>
</evidence>
<evidence type="ECO:0000313" key="3">
    <source>
        <dbReference type="Proteomes" id="UP000579153"/>
    </source>
</evidence>
<keyword evidence="3" id="KW-1185">Reference proteome</keyword>
<name>A0A7W9G3F5_9ACTN</name>
<protein>
    <submittedName>
        <fullName evidence="2">Uncharacterized protein</fullName>
    </submittedName>
</protein>
<sequence>MQEPPSSEPWRQWHSGLELDRSWPSPARGIEVNRAELKKRSARIATDDLSSQPPISDGMYSPLSGDCTPGAAFGHYVWEVVWGAYSGHSVTKIDLDGAWASADRMQEALDRKFENLREQLETFFRSYAGFGQLVYAAALNYDAAEGIFNRQMGKLRNVVNGQQDPGRSRPPSDIEPWREEDVSTNSAAGVRKFFERSRPRILLDLGVVCQNSANWMADFAATIEGHSEALAKIWGSQAAELCQQALRKLHGTAKTLAYDAGRTGDVLLSFGEFYWRYKENCANAVGDFEVDDLWEWAGGEDNEDDERARQYLREFNQQMGVWYNLIPADAEMLLPQIEYVETLDPEESGIEVLKKQLREPYPYVE</sequence>
<dbReference type="RefSeq" id="WP_185070019.1">
    <property type="nucleotide sequence ID" value="NZ_JACHMB010000001.1"/>
</dbReference>
<gene>
    <name evidence="2" type="ORF">HD596_003266</name>
</gene>
<feature type="region of interest" description="Disordered" evidence="1">
    <location>
        <begin position="158"/>
        <end position="181"/>
    </location>
</feature>
<organism evidence="2 3">
    <name type="scientific">Nonomuraea jabiensis</name>
    <dbReference type="NCBI Taxonomy" id="882448"/>
    <lineage>
        <taxon>Bacteria</taxon>
        <taxon>Bacillati</taxon>
        <taxon>Actinomycetota</taxon>
        <taxon>Actinomycetes</taxon>
        <taxon>Streptosporangiales</taxon>
        <taxon>Streptosporangiaceae</taxon>
        <taxon>Nonomuraea</taxon>
    </lineage>
</organism>
<comment type="caution">
    <text evidence="2">The sequence shown here is derived from an EMBL/GenBank/DDBJ whole genome shotgun (WGS) entry which is preliminary data.</text>
</comment>
<evidence type="ECO:0000256" key="1">
    <source>
        <dbReference type="SAM" id="MobiDB-lite"/>
    </source>
</evidence>